<dbReference type="GO" id="GO:0003743">
    <property type="term" value="F:translation initiation factor activity"/>
    <property type="evidence" value="ECO:0007669"/>
    <property type="project" value="InterPro"/>
</dbReference>
<evidence type="ECO:0000259" key="3">
    <source>
        <dbReference type="Pfam" id="PF01176"/>
    </source>
</evidence>
<comment type="similarity">
    <text evidence="1">Belongs to the EIF1AD family.</text>
</comment>
<evidence type="ECO:0000256" key="1">
    <source>
        <dbReference type="ARBA" id="ARBA00007340"/>
    </source>
</evidence>
<reference evidence="4" key="2">
    <citation type="submission" date="2022-01" db="EMBL/GenBank/DDBJ databases">
        <authorList>
            <person name="Hirooka S."/>
            <person name="Miyagishima S.Y."/>
        </authorList>
    </citation>
    <scope>NUCLEOTIDE SEQUENCE</scope>
    <source>
        <strain evidence="4">NBRC 102759</strain>
    </source>
</reference>
<feature type="domain" description="S1-like" evidence="3">
    <location>
        <begin position="23"/>
        <end position="86"/>
    </location>
</feature>
<dbReference type="SMART" id="SM00652">
    <property type="entry name" value="eIF1a"/>
    <property type="match status" value="1"/>
</dbReference>
<dbReference type="InterPro" id="IPR001253">
    <property type="entry name" value="TIF_eIF-1A"/>
</dbReference>
<dbReference type="Proteomes" id="UP001061958">
    <property type="component" value="Unassembled WGS sequence"/>
</dbReference>
<dbReference type="InterPro" id="IPR012340">
    <property type="entry name" value="NA-bd_OB-fold"/>
</dbReference>
<dbReference type="Pfam" id="PF01176">
    <property type="entry name" value="eIF-1a"/>
    <property type="match status" value="1"/>
</dbReference>
<dbReference type="Gene3D" id="2.40.50.140">
    <property type="entry name" value="Nucleic acid-binding proteins"/>
    <property type="match status" value="1"/>
</dbReference>
<protein>
    <recommendedName>
        <fullName evidence="3">S1-like domain-containing protein</fullName>
    </recommendedName>
</protein>
<evidence type="ECO:0000313" key="4">
    <source>
        <dbReference type="EMBL" id="GJQ09380.1"/>
    </source>
</evidence>
<keyword evidence="2" id="KW-0694">RNA-binding</keyword>
<dbReference type="InterPro" id="IPR006196">
    <property type="entry name" value="RNA-binding_domain_S1_IF1"/>
</dbReference>
<dbReference type="InterPro" id="IPR039294">
    <property type="entry name" value="EIF1AD"/>
</dbReference>
<dbReference type="GO" id="GO:0005634">
    <property type="term" value="C:nucleus"/>
    <property type="evidence" value="ECO:0007669"/>
    <property type="project" value="TreeGrafter"/>
</dbReference>
<gene>
    <name evidence="4" type="ORF">GpartN1_g1171.t1</name>
</gene>
<dbReference type="GO" id="GO:0003723">
    <property type="term" value="F:RNA binding"/>
    <property type="evidence" value="ECO:0007669"/>
    <property type="project" value="UniProtKB-KW"/>
</dbReference>
<dbReference type="OrthoDB" id="5226at2759"/>
<dbReference type="EMBL" id="BQMJ01000008">
    <property type="protein sequence ID" value="GJQ09380.1"/>
    <property type="molecule type" value="Genomic_DNA"/>
</dbReference>
<reference evidence="4" key="1">
    <citation type="journal article" date="2022" name="Proc. Natl. Acad. Sci. U.S.A.">
        <title>Life cycle and functional genomics of the unicellular red alga Galdieria for elucidating algal and plant evolution and industrial use.</title>
        <authorList>
            <person name="Hirooka S."/>
            <person name="Itabashi T."/>
            <person name="Ichinose T.M."/>
            <person name="Onuma R."/>
            <person name="Fujiwara T."/>
            <person name="Yamashita S."/>
            <person name="Jong L.W."/>
            <person name="Tomita R."/>
            <person name="Iwane A.H."/>
            <person name="Miyagishima S.Y."/>
        </authorList>
    </citation>
    <scope>NUCLEOTIDE SEQUENCE</scope>
    <source>
        <strain evidence="4">NBRC 102759</strain>
    </source>
</reference>
<comment type="caution">
    <text evidence="4">The sequence shown here is derived from an EMBL/GenBank/DDBJ whole genome shotgun (WGS) entry which is preliminary data.</text>
</comment>
<dbReference type="PANTHER" id="PTHR21641">
    <property type="entry name" value="TRANSLATION INITIATION FACTOR-RELATED"/>
    <property type="match status" value="1"/>
</dbReference>
<evidence type="ECO:0000256" key="2">
    <source>
        <dbReference type="ARBA" id="ARBA00022884"/>
    </source>
</evidence>
<evidence type="ECO:0000313" key="5">
    <source>
        <dbReference type="Proteomes" id="UP001061958"/>
    </source>
</evidence>
<keyword evidence="5" id="KW-1185">Reference proteome</keyword>
<sequence>MFSIKQSGNNQSSVLTDLQLEPGQFIGRVVQALGNHLYQVETREPERKEEKYLLPKRLRNYIYIRRGSFVVVEVYESPQGRVRGEVVETFLPEQVKTLRKLREWPEEWNKVE</sequence>
<accession>A0A9C7PRV2</accession>
<name>A0A9C7PRV2_9RHOD</name>
<dbReference type="SUPFAM" id="SSF50249">
    <property type="entry name" value="Nucleic acid-binding proteins"/>
    <property type="match status" value="1"/>
</dbReference>
<dbReference type="AlphaFoldDB" id="A0A9C7PRV2"/>
<proteinExistence type="inferred from homology"/>
<organism evidence="4 5">
    <name type="scientific">Galdieria partita</name>
    <dbReference type="NCBI Taxonomy" id="83374"/>
    <lineage>
        <taxon>Eukaryota</taxon>
        <taxon>Rhodophyta</taxon>
        <taxon>Bangiophyceae</taxon>
        <taxon>Galdieriales</taxon>
        <taxon>Galdieriaceae</taxon>
        <taxon>Galdieria</taxon>
    </lineage>
</organism>
<dbReference type="PANTHER" id="PTHR21641:SF0">
    <property type="entry name" value="RNA-BINDING PROTEIN EIF1AD-RELATED"/>
    <property type="match status" value="1"/>
</dbReference>